<reference evidence="2" key="1">
    <citation type="submission" date="2024-05" db="EMBL/GenBank/DDBJ databases">
        <title>Herbiconiux sp. A18JL235.</title>
        <authorList>
            <person name="Zhang G."/>
        </authorList>
    </citation>
    <scope>NUCLEOTIDE SEQUENCE</scope>
    <source>
        <strain evidence="2">A18JL235</strain>
    </source>
</reference>
<keyword evidence="2" id="KW-0489">Methyltransferase</keyword>
<accession>A0AB39BJE3</accession>
<dbReference type="GO" id="GO:0032259">
    <property type="term" value="P:methylation"/>
    <property type="evidence" value="ECO:0007669"/>
    <property type="project" value="UniProtKB-KW"/>
</dbReference>
<dbReference type="GO" id="GO:0008168">
    <property type="term" value="F:methyltransferase activity"/>
    <property type="evidence" value="ECO:0007669"/>
    <property type="project" value="UniProtKB-KW"/>
</dbReference>
<proteinExistence type="predicted"/>
<dbReference type="PANTHER" id="PTHR34203">
    <property type="entry name" value="METHYLTRANSFERASE, FKBM FAMILY PROTEIN"/>
    <property type="match status" value="1"/>
</dbReference>
<feature type="domain" description="Methyltransferase FkbM" evidence="1">
    <location>
        <begin position="73"/>
        <end position="232"/>
    </location>
</feature>
<dbReference type="AlphaFoldDB" id="A0AB39BJE3"/>
<evidence type="ECO:0000313" key="2">
    <source>
        <dbReference type="EMBL" id="XDI06526.1"/>
    </source>
</evidence>
<dbReference type="InterPro" id="IPR029063">
    <property type="entry name" value="SAM-dependent_MTases_sf"/>
</dbReference>
<sequence>MTLSAPTRQQPLPVFSPAGPTEPATWIRTHGIEVLVPAADQVVTPYMERKKEWDGTVLSAVLDSLTPKSSFLDVGAMVGYFSASVAKKIPDGRIVAVEPLRSNLELASLNLSNFDNTLLLEGAVTDSPDEAWAVIPDETNRGNTRVGVASGGAAADAADRVPTATLRSLVKRYRSDVVKIDVQGLERQVLDSLGPGRGLPRNLTVFTEVSPAAWAGESAIAEMVERFAASGFDAYFLGEGSAYSAFSSTRLARLVGFGSRWVDHFDMVLTRGRYAATIKNRI</sequence>
<dbReference type="RefSeq" id="WP_368498906.1">
    <property type="nucleotide sequence ID" value="NZ_CP162511.1"/>
</dbReference>
<dbReference type="NCBIfam" id="TIGR01444">
    <property type="entry name" value="fkbM_fam"/>
    <property type="match status" value="1"/>
</dbReference>
<dbReference type="PANTHER" id="PTHR34203:SF15">
    <property type="entry name" value="SLL1173 PROTEIN"/>
    <property type="match status" value="1"/>
</dbReference>
<dbReference type="InterPro" id="IPR006342">
    <property type="entry name" value="FkbM_mtfrase"/>
</dbReference>
<dbReference type="SUPFAM" id="SSF53335">
    <property type="entry name" value="S-adenosyl-L-methionine-dependent methyltransferases"/>
    <property type="match status" value="1"/>
</dbReference>
<gene>
    <name evidence="2" type="ORF">ABFY20_05365</name>
</gene>
<evidence type="ECO:0000259" key="1">
    <source>
        <dbReference type="Pfam" id="PF05050"/>
    </source>
</evidence>
<dbReference type="EMBL" id="CP162511">
    <property type="protein sequence ID" value="XDI06526.1"/>
    <property type="molecule type" value="Genomic_DNA"/>
</dbReference>
<dbReference type="Gene3D" id="3.40.50.150">
    <property type="entry name" value="Vaccinia Virus protein VP39"/>
    <property type="match status" value="1"/>
</dbReference>
<name>A0AB39BJE3_9MICO</name>
<dbReference type="InterPro" id="IPR052514">
    <property type="entry name" value="SAM-dependent_MTase"/>
</dbReference>
<protein>
    <submittedName>
        <fullName evidence="2">FkbM family methyltransferase</fullName>
    </submittedName>
</protein>
<dbReference type="Pfam" id="PF05050">
    <property type="entry name" value="Methyltransf_21"/>
    <property type="match status" value="1"/>
</dbReference>
<keyword evidence="2" id="KW-0808">Transferase</keyword>
<organism evidence="2">
    <name type="scientific">Herbiconiux sp. A18JL235</name>
    <dbReference type="NCBI Taxonomy" id="3152363"/>
    <lineage>
        <taxon>Bacteria</taxon>
        <taxon>Bacillati</taxon>
        <taxon>Actinomycetota</taxon>
        <taxon>Actinomycetes</taxon>
        <taxon>Micrococcales</taxon>
        <taxon>Microbacteriaceae</taxon>
        <taxon>Herbiconiux</taxon>
    </lineage>
</organism>